<keyword evidence="2" id="KW-1277">Toxin-antitoxin system</keyword>
<keyword evidence="1" id="KW-0678">Repressor</keyword>
<dbReference type="EMBL" id="JAHKNI010000011">
    <property type="protein sequence ID" value="MBU3065514.1"/>
    <property type="molecule type" value="Genomic_DNA"/>
</dbReference>
<comment type="similarity">
    <text evidence="6">Belongs to the TacA antitoxin family.</text>
</comment>
<keyword evidence="9" id="KW-1185">Reference proteome</keyword>
<proteinExistence type="inferred from homology"/>
<evidence type="ECO:0000256" key="5">
    <source>
        <dbReference type="ARBA" id="ARBA00023163"/>
    </source>
</evidence>
<dbReference type="EMBL" id="JAHKNI010000004">
    <property type="protein sequence ID" value="MBU3062652.1"/>
    <property type="molecule type" value="Genomic_DNA"/>
</dbReference>
<evidence type="ECO:0000313" key="7">
    <source>
        <dbReference type="EMBL" id="MBU3062652.1"/>
    </source>
</evidence>
<dbReference type="Gene3D" id="1.20.5.780">
    <property type="entry name" value="Single helix bin"/>
    <property type="match status" value="1"/>
</dbReference>
<dbReference type="InterPro" id="IPR014795">
    <property type="entry name" value="TacA_1-like"/>
</dbReference>
<comment type="caution">
    <text evidence="7">The sequence shown here is derived from an EMBL/GenBank/DDBJ whole genome shotgun (WGS) entry which is preliminary data.</text>
</comment>
<keyword evidence="5" id="KW-0804">Transcription</keyword>
<dbReference type="Pfam" id="PF08681">
    <property type="entry name" value="TacA1"/>
    <property type="match status" value="1"/>
</dbReference>
<dbReference type="SUPFAM" id="SSF47598">
    <property type="entry name" value="Ribbon-helix-helix"/>
    <property type="match status" value="1"/>
</dbReference>
<reference evidence="7 9" key="1">
    <citation type="submission" date="2021-06" db="EMBL/GenBank/DDBJ databases">
        <title>Actinomycetes sequencing.</title>
        <authorList>
            <person name="Shan Q."/>
        </authorList>
    </citation>
    <scope>NUCLEOTIDE SEQUENCE [LARGE SCALE GENOMIC DNA]</scope>
    <source>
        <strain evidence="7 9">NEAU-G5</strain>
    </source>
</reference>
<gene>
    <name evidence="7" type="ORF">KO481_14110</name>
    <name evidence="8" type="ORF">KO481_28800</name>
</gene>
<dbReference type="InterPro" id="IPR010985">
    <property type="entry name" value="Ribbon_hlx_hlx"/>
</dbReference>
<evidence type="ECO:0000256" key="3">
    <source>
        <dbReference type="ARBA" id="ARBA00023015"/>
    </source>
</evidence>
<keyword evidence="3" id="KW-0805">Transcription regulation</keyword>
<protein>
    <submittedName>
        <fullName evidence="7">DUF1778 domain-containing protein</fullName>
    </submittedName>
</protein>
<evidence type="ECO:0000313" key="9">
    <source>
        <dbReference type="Proteomes" id="UP000733379"/>
    </source>
</evidence>
<keyword evidence="4" id="KW-0238">DNA-binding</keyword>
<evidence type="ECO:0000256" key="6">
    <source>
        <dbReference type="ARBA" id="ARBA00049988"/>
    </source>
</evidence>
<evidence type="ECO:0000313" key="8">
    <source>
        <dbReference type="EMBL" id="MBU3065514.1"/>
    </source>
</evidence>
<organism evidence="7 9">
    <name type="scientific">Nocardia albiluteola</name>
    <dbReference type="NCBI Taxonomy" id="2842303"/>
    <lineage>
        <taxon>Bacteria</taxon>
        <taxon>Bacillati</taxon>
        <taxon>Actinomycetota</taxon>
        <taxon>Actinomycetes</taxon>
        <taxon>Mycobacteriales</taxon>
        <taxon>Nocardiaceae</taxon>
        <taxon>Nocardia</taxon>
    </lineage>
</organism>
<name>A0ABS6AX74_9NOCA</name>
<evidence type="ECO:0000256" key="2">
    <source>
        <dbReference type="ARBA" id="ARBA00022649"/>
    </source>
</evidence>
<dbReference type="PANTHER" id="PTHR35401:SF1">
    <property type="entry name" value="CYTOPLASMIC PROTEIN"/>
    <property type="match status" value="1"/>
</dbReference>
<dbReference type="RefSeq" id="WP_215917560.1">
    <property type="nucleotide sequence ID" value="NZ_JAHKNI010000004.1"/>
</dbReference>
<accession>A0ABS6AX74</accession>
<dbReference type="PANTHER" id="PTHR35401">
    <property type="entry name" value="COPG FAMILY HELIX-TURN-HELIX PROTEIN-RELATED-RELATED"/>
    <property type="match status" value="1"/>
</dbReference>
<evidence type="ECO:0000256" key="1">
    <source>
        <dbReference type="ARBA" id="ARBA00022491"/>
    </source>
</evidence>
<evidence type="ECO:0000256" key="4">
    <source>
        <dbReference type="ARBA" id="ARBA00023125"/>
    </source>
</evidence>
<sequence>MSAKTERFEIRLAEDGRNQIEAAASAVGETVTDFVRNAAMQRADQVLALASRTLMPAEQFDAMIRSLDTADDAPELAKAVARGRRFVRK</sequence>
<dbReference type="Proteomes" id="UP000733379">
    <property type="component" value="Unassembled WGS sequence"/>
</dbReference>